<comment type="caution">
    <text evidence="1">The sequence shown here is derived from an EMBL/GenBank/DDBJ whole genome shotgun (WGS) entry which is preliminary data.</text>
</comment>
<sequence>MNVFVLSEISATKETVLGVFSTSENARRAFTKKRK</sequence>
<protein>
    <submittedName>
        <fullName evidence="1">Uncharacterized protein</fullName>
    </submittedName>
</protein>
<reference evidence="1" key="1">
    <citation type="journal article" date="2015" name="Nature">
        <title>Complex archaea that bridge the gap between prokaryotes and eukaryotes.</title>
        <authorList>
            <person name="Spang A."/>
            <person name="Saw J.H."/>
            <person name="Jorgensen S.L."/>
            <person name="Zaremba-Niedzwiedzka K."/>
            <person name="Martijn J."/>
            <person name="Lind A.E."/>
            <person name="van Eijk R."/>
            <person name="Schleper C."/>
            <person name="Guy L."/>
            <person name="Ettema T.J."/>
        </authorList>
    </citation>
    <scope>NUCLEOTIDE SEQUENCE</scope>
</reference>
<feature type="non-terminal residue" evidence="1">
    <location>
        <position position="35"/>
    </location>
</feature>
<evidence type="ECO:0000313" key="1">
    <source>
        <dbReference type="EMBL" id="KKL54597.1"/>
    </source>
</evidence>
<proteinExistence type="predicted"/>
<accession>A0A0F9FTX8</accession>
<name>A0A0F9FTX8_9ZZZZ</name>
<gene>
    <name evidence="1" type="ORF">LCGC14_2263780</name>
</gene>
<dbReference type="EMBL" id="LAZR01031141">
    <property type="protein sequence ID" value="KKL54597.1"/>
    <property type="molecule type" value="Genomic_DNA"/>
</dbReference>
<dbReference type="AlphaFoldDB" id="A0A0F9FTX8"/>
<organism evidence="1">
    <name type="scientific">marine sediment metagenome</name>
    <dbReference type="NCBI Taxonomy" id="412755"/>
    <lineage>
        <taxon>unclassified sequences</taxon>
        <taxon>metagenomes</taxon>
        <taxon>ecological metagenomes</taxon>
    </lineage>
</organism>